<name>A0A1T4PN12_9BACT</name>
<feature type="active site" description="Proton donor" evidence="1">
    <location>
        <position position="417"/>
    </location>
</feature>
<evidence type="ECO:0000256" key="2">
    <source>
        <dbReference type="PIRSR" id="PIRSR634015-3"/>
    </source>
</evidence>
<dbReference type="InterPro" id="IPR014782">
    <property type="entry name" value="Peptidase_M1_dom"/>
</dbReference>
<dbReference type="InterPro" id="IPR034015">
    <property type="entry name" value="M1_LTA4H"/>
</dbReference>
<keyword evidence="2" id="KW-0862">Zinc</keyword>
<dbReference type="GO" id="GO:0008270">
    <property type="term" value="F:zinc ion binding"/>
    <property type="evidence" value="ECO:0007669"/>
    <property type="project" value="InterPro"/>
</dbReference>
<dbReference type="Pfam" id="PF01433">
    <property type="entry name" value="Peptidase_M1"/>
    <property type="match status" value="1"/>
</dbReference>
<feature type="chain" id="PRO_5013092068" evidence="3">
    <location>
        <begin position="23"/>
        <end position="562"/>
    </location>
</feature>
<feature type="domain" description="Peptidase M1 membrane alanine aminopeptidase" evidence="4">
    <location>
        <begin position="335"/>
        <end position="477"/>
    </location>
</feature>
<dbReference type="Proteomes" id="UP000190888">
    <property type="component" value="Unassembled WGS sequence"/>
</dbReference>
<feature type="binding site" evidence="2">
    <location>
        <position position="342"/>
    </location>
    <ligand>
        <name>Zn(2+)</name>
        <dbReference type="ChEBI" id="CHEBI:29105"/>
        <note>catalytic</note>
    </ligand>
</feature>
<evidence type="ECO:0000313" key="5">
    <source>
        <dbReference type="EMBL" id="SJZ92943.1"/>
    </source>
</evidence>
<feature type="binding site" evidence="2">
    <location>
        <position position="365"/>
    </location>
    <ligand>
        <name>Zn(2+)</name>
        <dbReference type="ChEBI" id="CHEBI:29105"/>
        <note>catalytic</note>
    </ligand>
</feature>
<evidence type="ECO:0000256" key="1">
    <source>
        <dbReference type="PIRSR" id="PIRSR634015-1"/>
    </source>
</evidence>
<dbReference type="InterPro" id="IPR027268">
    <property type="entry name" value="Peptidase_M4/M1_CTD_sf"/>
</dbReference>
<reference evidence="5 6" key="1">
    <citation type="submission" date="2017-02" db="EMBL/GenBank/DDBJ databases">
        <authorList>
            <person name="Peterson S.W."/>
        </authorList>
    </citation>
    <scope>NUCLEOTIDE SEQUENCE [LARGE SCALE GENOMIC DNA]</scope>
    <source>
        <strain evidence="5 6">DSM 22335</strain>
    </source>
</reference>
<dbReference type="PANTHER" id="PTHR45726:SF3">
    <property type="entry name" value="LEUKOTRIENE A-4 HYDROLASE"/>
    <property type="match status" value="1"/>
</dbReference>
<dbReference type="SUPFAM" id="SSF63737">
    <property type="entry name" value="Leukotriene A4 hydrolase N-terminal domain"/>
    <property type="match status" value="1"/>
</dbReference>
<keyword evidence="6" id="KW-1185">Reference proteome</keyword>
<gene>
    <name evidence="5" type="ORF">SAMN04488132_106111</name>
</gene>
<dbReference type="EMBL" id="FUWH01000006">
    <property type="protein sequence ID" value="SJZ92943.1"/>
    <property type="molecule type" value="Genomic_DNA"/>
</dbReference>
<dbReference type="RefSeq" id="WP_078831687.1">
    <property type="nucleotide sequence ID" value="NZ_FUWH01000006.1"/>
</dbReference>
<dbReference type="GO" id="GO:0008237">
    <property type="term" value="F:metallopeptidase activity"/>
    <property type="evidence" value="ECO:0007669"/>
    <property type="project" value="InterPro"/>
</dbReference>
<feature type="binding site" evidence="2">
    <location>
        <position position="346"/>
    </location>
    <ligand>
        <name>Zn(2+)</name>
        <dbReference type="ChEBI" id="CHEBI:29105"/>
        <note>catalytic</note>
    </ligand>
</feature>
<sequence>MMNAKYTLPIMLCLLCGFYSVAQTPLSSKTEFTHADTLRGSITPERAWWDVLHYTIGITPDYNSRTITGTNAIRFKVLRPGRKMQIDLQQPMELVKASAGTHASLPFERNGNVYYISFPSDLQAGATETLLLEFRGAPVVARRPPWDGGWIFTKDKQGRPWMSVACQGLGASVWYPCKDHQSDEPDNGAMISITVPDTLVAVANGRLTSKQAHTNHTTTYQWTVVNPINNYNIVPYIGKYVNWNETYDGEKGQLDCSYWVLDYELQKAKQQFTQVKQMLHCFEYWMGPYPFYEDGYKLVQAPHLGMEHQSAVAYGNQFMNGYLGRDLSGTGLGMLWDFIIIHESGHEWFANNITSKDIADMWIHEGFTNYSETLFTECLSGKAAGDTYTYGIRRNINNDVPVTGPYGVNKEGSGDMYPKGSNMIHTIRQAMHNDSLFRTMLRHLNKRFYHQTVTAGDIMTEMSKFAGWNLKYVFQQYLHTVQVPQLEYYFSGDRKKFFFRWSECVKGFDLPLYLNAGSDTIRISPSETWKSITLTPGMQTLLKPEAAEKLYYIRVKNTSGNN</sequence>
<dbReference type="AlphaFoldDB" id="A0A1T4PN12"/>
<organism evidence="5 6">
    <name type="scientific">Sediminibacterium ginsengisoli</name>
    <dbReference type="NCBI Taxonomy" id="413434"/>
    <lineage>
        <taxon>Bacteria</taxon>
        <taxon>Pseudomonadati</taxon>
        <taxon>Bacteroidota</taxon>
        <taxon>Chitinophagia</taxon>
        <taxon>Chitinophagales</taxon>
        <taxon>Chitinophagaceae</taxon>
        <taxon>Sediminibacterium</taxon>
    </lineage>
</organism>
<keyword evidence="3" id="KW-0732">Signal</keyword>
<comment type="cofactor">
    <cofactor evidence="2">
        <name>Zn(2+)</name>
        <dbReference type="ChEBI" id="CHEBI:29105"/>
    </cofactor>
    <text evidence="2">Binds 1 zinc ion per subunit.</text>
</comment>
<dbReference type="InterPro" id="IPR042097">
    <property type="entry name" value="Aminopeptidase_N-like_N_sf"/>
</dbReference>
<evidence type="ECO:0000259" key="4">
    <source>
        <dbReference type="Pfam" id="PF01433"/>
    </source>
</evidence>
<feature type="active site" description="Proton acceptor" evidence="1">
    <location>
        <position position="343"/>
    </location>
</feature>
<keyword evidence="2" id="KW-0479">Metal-binding</keyword>
<accession>A0A1T4PN12</accession>
<dbReference type="SUPFAM" id="SSF55486">
    <property type="entry name" value="Metalloproteases ('zincins'), catalytic domain"/>
    <property type="match status" value="1"/>
</dbReference>
<dbReference type="STRING" id="413434.SAMN04488132_106111"/>
<evidence type="ECO:0000256" key="3">
    <source>
        <dbReference type="SAM" id="SignalP"/>
    </source>
</evidence>
<protein>
    <submittedName>
        <fullName evidence="5">Peptidase family M1</fullName>
    </submittedName>
</protein>
<feature type="signal peptide" evidence="3">
    <location>
        <begin position="1"/>
        <end position="22"/>
    </location>
</feature>
<evidence type="ECO:0000313" key="6">
    <source>
        <dbReference type="Proteomes" id="UP000190888"/>
    </source>
</evidence>
<dbReference type="OrthoDB" id="100605at2"/>
<dbReference type="PANTHER" id="PTHR45726">
    <property type="entry name" value="LEUKOTRIENE A-4 HYDROLASE"/>
    <property type="match status" value="1"/>
</dbReference>
<dbReference type="Gene3D" id="1.10.390.10">
    <property type="entry name" value="Neutral Protease Domain 2"/>
    <property type="match status" value="1"/>
</dbReference>
<dbReference type="Gene3D" id="2.60.40.1730">
    <property type="entry name" value="tricorn interacting facor f3 domain"/>
    <property type="match status" value="1"/>
</dbReference>
<proteinExistence type="predicted"/>
<dbReference type="CDD" id="cd09603">
    <property type="entry name" value="M1_APN_like"/>
    <property type="match status" value="1"/>
</dbReference>